<sequence>MAEQRGGHKSVWLIFFILLFSLFSASASSNSSLENISNNVEKAFPEVIEILPHDSSAFTQGLVFLDGKLYESTGLYGESSIRIVNITTGEIESITNLSETYFAEGISISNDSIIQLTWRENIGFIYNISTLENIGNFSIDGEGWGICSTPSGDIWLSDGSYQLSKINPNNLSSIIGSLTVYYNNSPINRLNELECPFDSGLIFSNIWLEDKILAINPSTGNVCAEYDFSEVRKQYENNNSRELNGIAYDNESSLFWITGKNWSNYYLVDLEIDSNFCQLSESEICCDEDSFSPFKVLFFIVVGIFLMPFSWPIFGMIFYKIFRRQTQHPPPPRIIKDTSEGLQG</sequence>
<dbReference type="AlphaFoldDB" id="A0A1B1TE44"/>
<feature type="transmembrane region" description="Helical" evidence="1">
    <location>
        <begin position="296"/>
        <end position="319"/>
    </location>
</feature>
<dbReference type="SUPFAM" id="SSF50969">
    <property type="entry name" value="YVTN repeat-like/Quinoprotein amine dehydrogenase"/>
    <property type="match status" value="1"/>
</dbReference>
<evidence type="ECO:0000313" key="2">
    <source>
        <dbReference type="EMBL" id="ANV80532.1"/>
    </source>
</evidence>
<organism evidence="2">
    <name type="scientific">uncultured Poseidoniia archaeon</name>
    <dbReference type="NCBI Taxonomy" id="1697135"/>
    <lineage>
        <taxon>Archaea</taxon>
        <taxon>Methanobacteriati</taxon>
        <taxon>Thermoplasmatota</taxon>
        <taxon>Candidatus Poseidoniia</taxon>
        <taxon>environmental samples</taxon>
    </lineage>
</organism>
<evidence type="ECO:0000256" key="1">
    <source>
        <dbReference type="SAM" id="Phobius"/>
    </source>
</evidence>
<accession>A0A1B1TE44</accession>
<dbReference type="PANTHER" id="PTHR31270">
    <property type="entry name" value="GLUTAMINYL-PEPTIDE CYCLOTRANSFERASE"/>
    <property type="match status" value="1"/>
</dbReference>
<dbReference type="InterPro" id="IPR011044">
    <property type="entry name" value="Quino_amine_DH_bsu"/>
</dbReference>
<dbReference type="EMBL" id="KP211892">
    <property type="protein sequence ID" value="ANV80532.1"/>
    <property type="molecule type" value="Genomic_DNA"/>
</dbReference>
<name>A0A1B1TE44_9ARCH</name>
<keyword evidence="1" id="KW-1133">Transmembrane helix</keyword>
<dbReference type="Pfam" id="PF05096">
    <property type="entry name" value="Glu_cyclase_2"/>
    <property type="match status" value="1"/>
</dbReference>
<dbReference type="PANTHER" id="PTHR31270:SF1">
    <property type="entry name" value="GLUTAMINYL-PEPTIDE CYCLOTRANSFERASE"/>
    <property type="match status" value="1"/>
</dbReference>
<dbReference type="InterPro" id="IPR007788">
    <property type="entry name" value="QCT"/>
</dbReference>
<evidence type="ECO:0008006" key="3">
    <source>
        <dbReference type="Google" id="ProtNLM"/>
    </source>
</evidence>
<reference evidence="2" key="1">
    <citation type="submission" date="2014-11" db="EMBL/GenBank/DDBJ databases">
        <authorList>
            <person name="Zhu J."/>
            <person name="Qi W."/>
            <person name="Song R."/>
        </authorList>
    </citation>
    <scope>NUCLEOTIDE SEQUENCE</scope>
</reference>
<keyword evidence="1" id="KW-0472">Membrane</keyword>
<proteinExistence type="predicted"/>
<dbReference type="GO" id="GO:0016603">
    <property type="term" value="F:glutaminyl-peptide cyclotransferase activity"/>
    <property type="evidence" value="ECO:0007669"/>
    <property type="project" value="InterPro"/>
</dbReference>
<reference evidence="2" key="2">
    <citation type="journal article" date="2015" name="ISME J.">
        <title>A new class of marine Euryarchaeota group II from the Mediterranean deep chlorophyll maximum.</title>
        <authorList>
            <person name="Martin-Cuadrado A.B."/>
            <person name="Garcia-Heredia I."/>
            <person name="Molto A.G."/>
            <person name="Lopez-Ubeda R."/>
            <person name="Kimes N."/>
            <person name="Lopez-Garcia P."/>
            <person name="Moreira D."/>
            <person name="Rodriguez-Valera F."/>
        </authorList>
    </citation>
    <scope>NUCLEOTIDE SEQUENCE</scope>
</reference>
<protein>
    <recommendedName>
        <fullName evidence="3">Glutamine cyclotransferase</fullName>
    </recommendedName>
</protein>
<keyword evidence="1" id="KW-0812">Transmembrane</keyword>